<dbReference type="Proteomes" id="UP000198211">
    <property type="component" value="Unassembled WGS sequence"/>
</dbReference>
<evidence type="ECO:0000313" key="1">
    <source>
        <dbReference type="EMBL" id="OWZ24339.1"/>
    </source>
</evidence>
<organism evidence="1 2">
    <name type="scientific">Phytophthora megakarya</name>
    <dbReference type="NCBI Taxonomy" id="4795"/>
    <lineage>
        <taxon>Eukaryota</taxon>
        <taxon>Sar</taxon>
        <taxon>Stramenopiles</taxon>
        <taxon>Oomycota</taxon>
        <taxon>Peronosporomycetes</taxon>
        <taxon>Peronosporales</taxon>
        <taxon>Peronosporaceae</taxon>
        <taxon>Phytophthora</taxon>
    </lineage>
</organism>
<dbReference type="Gene3D" id="1.25.40.10">
    <property type="entry name" value="Tetratricopeptide repeat domain"/>
    <property type="match status" value="1"/>
</dbReference>
<keyword evidence="2" id="KW-1185">Reference proteome</keyword>
<evidence type="ECO:0000313" key="2">
    <source>
        <dbReference type="Proteomes" id="UP000198211"/>
    </source>
</evidence>
<reference evidence="2" key="1">
    <citation type="submission" date="2017-03" db="EMBL/GenBank/DDBJ databases">
        <title>Phytopthora megakarya and P. palmivora, two closely related causual agents of cacao black pod achieved similar genome size and gene model numbers by different mechanisms.</title>
        <authorList>
            <person name="Ali S."/>
            <person name="Shao J."/>
            <person name="Larry D.J."/>
            <person name="Kronmiller B."/>
            <person name="Shen D."/>
            <person name="Strem M.D."/>
            <person name="Melnick R.L."/>
            <person name="Guiltinan M.J."/>
            <person name="Tyler B.M."/>
            <person name="Meinhardt L.W."/>
            <person name="Bailey B.A."/>
        </authorList>
    </citation>
    <scope>NUCLEOTIDE SEQUENCE [LARGE SCALE GENOMIC DNA]</scope>
    <source>
        <strain evidence="2">zdho120</strain>
    </source>
</reference>
<accession>A0A225X525</accession>
<dbReference type="SUPFAM" id="SSF48452">
    <property type="entry name" value="TPR-like"/>
    <property type="match status" value="1"/>
</dbReference>
<dbReference type="OrthoDB" id="75869at2759"/>
<protein>
    <submittedName>
        <fullName evidence="1">Uncharacterized protein</fullName>
    </submittedName>
</protein>
<gene>
    <name evidence="1" type="ORF">PHMEG_000621</name>
</gene>
<sequence length="851" mass="100187">MVRCSTCSFRCHLYCFSPPLKQHPAFLIRHQQQNLQADHTDSEPIWKCEKCDGISVVFNVQPRSLVTSSTEVNNATNSGLIQPVQPQWIENSSVVFDWYRFRTEKAGVLCQELDRYQTRNGVDKLVFYSKTYALMKKTAAIWRAHVLRRRQFRHKQEFETKAIQYPQLRLNVMGERKPTDKITIMREEYVDEEDIGLVETNYYVRYSRRRPRLPLLWKGEAPSALMCWTTAERVELADVLAEIEERVCIASEDFNAPLFHETENVVDISTEADDELVENSTARIIQTIFARHRLQRRRIIRANRQRRTLEEAQRRAKAHLSVTILRTCIQFIVTLMRKLGQARTKKTMLLVLQDAAEESRIQNEVLPKDENIIDMAKPLTPERIKQLAEVRIGRFFVRRVHPYVKLKKNVMTRRIQRWWKRKNYLHKWRFSAIAIRQANRIQACTKIQRYFRYVRVRGRFRELAEKHKLRKLRRVLTRWWFLHLAKKEEKRRAVYDAAEQITPEDSTLSENASIDEILEQRGMELYRQSDFWNSASLLERLYEMRKGNMSRELLLALAYSHHMTWYTSYDHFNLSRAHELYCSTFQLKAKGEKVTRVDPLMLQDLAIVTMHMGYFGDSLRLLAKLIEYFARAHQFSLWLLLAAVQLQERGEWEQSVEYLTYLHDIPPSPYLERDILALAAMGYERISCAATKTSETRTSNALLASEAWRAALRQWSLEKVADASPSSASIRSNGRSLTLQQKWELLTNLGQRALDQGHYLLAIRVYKYALERNEYGDQKQAWWNLADAFRHLGFLDLYVKAALRSDSNSANDVELLNNWRERADKQACSFQTELKTLTVLEKLRQLSATTK</sequence>
<proteinExistence type="predicted"/>
<dbReference type="STRING" id="4795.A0A225X525"/>
<dbReference type="AlphaFoldDB" id="A0A225X525"/>
<dbReference type="InterPro" id="IPR011990">
    <property type="entry name" value="TPR-like_helical_dom_sf"/>
</dbReference>
<name>A0A225X525_9STRA</name>
<dbReference type="PROSITE" id="PS50096">
    <property type="entry name" value="IQ"/>
    <property type="match status" value="1"/>
</dbReference>
<comment type="caution">
    <text evidence="1">The sequence shown here is derived from an EMBL/GenBank/DDBJ whole genome shotgun (WGS) entry which is preliminary data.</text>
</comment>
<dbReference type="EMBL" id="NBNE01000017">
    <property type="protein sequence ID" value="OWZ24339.1"/>
    <property type="molecule type" value="Genomic_DNA"/>
</dbReference>